<feature type="compositionally biased region" description="Low complexity" evidence="1">
    <location>
        <begin position="218"/>
        <end position="228"/>
    </location>
</feature>
<feature type="compositionally biased region" description="Basic residues" evidence="1">
    <location>
        <begin position="514"/>
        <end position="523"/>
    </location>
</feature>
<dbReference type="HOGENOM" id="CLU_594619_0_0_1"/>
<evidence type="ECO:0000256" key="1">
    <source>
        <dbReference type="SAM" id="MobiDB-lite"/>
    </source>
</evidence>
<feature type="compositionally biased region" description="Basic residues" evidence="1">
    <location>
        <begin position="325"/>
        <end position="339"/>
    </location>
</feature>
<feature type="compositionally biased region" description="Pro residues" evidence="1">
    <location>
        <begin position="124"/>
        <end position="135"/>
    </location>
</feature>
<feature type="compositionally biased region" description="Basic and acidic residues" evidence="1">
    <location>
        <begin position="53"/>
        <end position="65"/>
    </location>
</feature>
<keyword evidence="3" id="KW-1185">Reference proteome</keyword>
<dbReference type="EMBL" id="KN832571">
    <property type="protein sequence ID" value="KII84335.1"/>
    <property type="molecule type" value="Genomic_DNA"/>
</dbReference>
<protein>
    <submittedName>
        <fullName evidence="2">Uncharacterized protein</fullName>
    </submittedName>
</protein>
<evidence type="ECO:0000313" key="3">
    <source>
        <dbReference type="Proteomes" id="UP000053263"/>
    </source>
</evidence>
<feature type="region of interest" description="Disordered" evidence="1">
    <location>
        <begin position="1"/>
        <end position="178"/>
    </location>
</feature>
<feature type="compositionally biased region" description="Low complexity" evidence="1">
    <location>
        <begin position="154"/>
        <end position="163"/>
    </location>
</feature>
<proteinExistence type="predicted"/>
<gene>
    <name evidence="2" type="ORF">PLICRDRAFT_179587</name>
</gene>
<feature type="region of interest" description="Disordered" evidence="1">
    <location>
        <begin position="218"/>
        <end position="392"/>
    </location>
</feature>
<organism evidence="2 3">
    <name type="scientific">Plicaturopsis crispa FD-325 SS-3</name>
    <dbReference type="NCBI Taxonomy" id="944288"/>
    <lineage>
        <taxon>Eukaryota</taxon>
        <taxon>Fungi</taxon>
        <taxon>Dikarya</taxon>
        <taxon>Basidiomycota</taxon>
        <taxon>Agaricomycotina</taxon>
        <taxon>Agaricomycetes</taxon>
        <taxon>Agaricomycetidae</taxon>
        <taxon>Amylocorticiales</taxon>
        <taxon>Amylocorticiaceae</taxon>
        <taxon>Plicatura</taxon>
        <taxon>Plicaturopsis crispa</taxon>
    </lineage>
</organism>
<feature type="compositionally biased region" description="Low complexity" evidence="1">
    <location>
        <begin position="371"/>
        <end position="386"/>
    </location>
</feature>
<dbReference type="Proteomes" id="UP000053263">
    <property type="component" value="Unassembled WGS sequence"/>
</dbReference>
<accession>A0A0C9SXF1</accession>
<reference evidence="2 3" key="1">
    <citation type="submission" date="2014-06" db="EMBL/GenBank/DDBJ databases">
        <title>Evolutionary Origins and Diversification of the Mycorrhizal Mutualists.</title>
        <authorList>
            <consortium name="DOE Joint Genome Institute"/>
            <consortium name="Mycorrhizal Genomics Consortium"/>
            <person name="Kohler A."/>
            <person name="Kuo A."/>
            <person name="Nagy L.G."/>
            <person name="Floudas D."/>
            <person name="Copeland A."/>
            <person name="Barry K.W."/>
            <person name="Cichocki N."/>
            <person name="Veneault-Fourrey C."/>
            <person name="LaButti K."/>
            <person name="Lindquist E.A."/>
            <person name="Lipzen A."/>
            <person name="Lundell T."/>
            <person name="Morin E."/>
            <person name="Murat C."/>
            <person name="Riley R."/>
            <person name="Ohm R."/>
            <person name="Sun H."/>
            <person name="Tunlid A."/>
            <person name="Henrissat B."/>
            <person name="Grigoriev I.V."/>
            <person name="Hibbett D.S."/>
            <person name="Martin F."/>
        </authorList>
    </citation>
    <scope>NUCLEOTIDE SEQUENCE [LARGE SCALE GENOMIC DNA]</scope>
    <source>
        <strain evidence="2 3">FD-325 SS-3</strain>
    </source>
</reference>
<feature type="region of interest" description="Disordered" evidence="1">
    <location>
        <begin position="431"/>
        <end position="529"/>
    </location>
</feature>
<feature type="compositionally biased region" description="Basic residues" evidence="1">
    <location>
        <begin position="350"/>
        <end position="363"/>
    </location>
</feature>
<name>A0A0C9SXF1_PLICR</name>
<feature type="compositionally biased region" description="Basic residues" evidence="1">
    <location>
        <begin position="261"/>
        <end position="275"/>
    </location>
</feature>
<dbReference type="AlphaFoldDB" id="A0A0C9SXF1"/>
<sequence>MQDDDDDRTRRPPASRPRLVNPPAAAASLSPRWSANPPDSRPQRTTTGPPSRARCEHARQQRRNETPAGVSSSSLRRRPLPPHSAYHHGPAVSRALRGRARETVTTKRALAVPPLPTSHQYQPSPAPAPKTPAPRPASRDISTIFATTPRPRRTLSTPGSRSGISMRVSRPPGGRGRAEPVLLAYKNWEGGRSPLSAHRHGPAISRALEAGVGDEVSESWSSSLHPPSRALRARARETSSSLPAATTFLHPRQITTGPPPRAHHGLVHERRRRRHETPAGVSSSLLSPPPSPSSALSKPKHHRPDVLRTASPCPQDGDDETRRLLASRRRHSTRRLPRHPQHDSTGLSSRAHRAPVRARRRRRNETPAGVSSSLLSLPPSHSSALSKPNHHRPAVLRTVSPCPQDVAFPTAAAAFRLPPPSANHLRPAVLRATSPCPRDGNDETRRQQVSRPRRFPTASARSCANAPRKPFSAHDHGRNISCAHAKRRGRNETPAGVSLSSLYTPRGAPPPRPRCLHTIRAHSHASTAR</sequence>
<evidence type="ECO:0000313" key="2">
    <source>
        <dbReference type="EMBL" id="KII84335.1"/>
    </source>
</evidence>